<reference evidence="1" key="1">
    <citation type="submission" date="2022-11" db="EMBL/GenBank/DDBJ databases">
        <authorList>
            <person name="Petersen C."/>
        </authorList>
    </citation>
    <scope>NUCLEOTIDE SEQUENCE</scope>
    <source>
        <strain evidence="1">IBT 29864</strain>
    </source>
</reference>
<dbReference type="EMBL" id="JAPZBS010000007">
    <property type="protein sequence ID" value="KAJ5368865.1"/>
    <property type="molecule type" value="Genomic_DNA"/>
</dbReference>
<organism evidence="1 2">
    <name type="scientific">Penicillium cataractarum</name>
    <dbReference type="NCBI Taxonomy" id="2100454"/>
    <lineage>
        <taxon>Eukaryota</taxon>
        <taxon>Fungi</taxon>
        <taxon>Dikarya</taxon>
        <taxon>Ascomycota</taxon>
        <taxon>Pezizomycotina</taxon>
        <taxon>Eurotiomycetes</taxon>
        <taxon>Eurotiomycetidae</taxon>
        <taxon>Eurotiales</taxon>
        <taxon>Aspergillaceae</taxon>
        <taxon>Penicillium</taxon>
    </lineage>
</organism>
<dbReference type="Proteomes" id="UP001147782">
    <property type="component" value="Unassembled WGS sequence"/>
</dbReference>
<evidence type="ECO:0000313" key="1">
    <source>
        <dbReference type="EMBL" id="KAJ5368865.1"/>
    </source>
</evidence>
<comment type="caution">
    <text evidence="1">The sequence shown here is derived from an EMBL/GenBank/DDBJ whole genome shotgun (WGS) entry which is preliminary data.</text>
</comment>
<dbReference type="AlphaFoldDB" id="A0A9W9S008"/>
<keyword evidence="2" id="KW-1185">Reference proteome</keyword>
<dbReference type="RefSeq" id="XP_056553607.1">
    <property type="nucleotide sequence ID" value="XM_056701544.1"/>
</dbReference>
<reference evidence="1" key="2">
    <citation type="journal article" date="2023" name="IMA Fungus">
        <title>Comparative genomic study of the Penicillium genus elucidates a diverse pangenome and 15 lateral gene transfer events.</title>
        <authorList>
            <person name="Petersen C."/>
            <person name="Sorensen T."/>
            <person name="Nielsen M.R."/>
            <person name="Sondergaard T.E."/>
            <person name="Sorensen J.L."/>
            <person name="Fitzpatrick D.A."/>
            <person name="Frisvad J.C."/>
            <person name="Nielsen K.L."/>
        </authorList>
    </citation>
    <scope>NUCLEOTIDE SEQUENCE</scope>
    <source>
        <strain evidence="1">IBT 29864</strain>
    </source>
</reference>
<protein>
    <submittedName>
        <fullName evidence="1">Uncharacterized protein</fullName>
    </submittedName>
</protein>
<evidence type="ECO:0000313" key="2">
    <source>
        <dbReference type="Proteomes" id="UP001147782"/>
    </source>
</evidence>
<name>A0A9W9S008_9EURO</name>
<dbReference type="GeneID" id="81440723"/>
<proteinExistence type="predicted"/>
<gene>
    <name evidence="1" type="ORF">N7496_008625</name>
</gene>
<sequence length="103" mass="11618">MLLELGYSKPWIQLKEWAFQSLPVEKQTDYHAAERLAQAPGLRNRMGPRFTTVVRKCLGCDFGLGENDLTNEQLQGVFLVDVIVALKEVERGLIELEKQIGGC</sequence>
<accession>A0A9W9S008</accession>
<dbReference type="OrthoDB" id="20872at2759"/>